<dbReference type="AlphaFoldDB" id="A0A835R9C6"/>
<comment type="caution">
    <text evidence="1">The sequence shown here is derived from an EMBL/GenBank/DDBJ whole genome shotgun (WGS) entry which is preliminary data.</text>
</comment>
<gene>
    <name evidence="1" type="ORF">HPP92_008939</name>
</gene>
<sequence>MLRFNRNVDKSIHETVLNILVGAGLLKDAYVIMKDNMELISKSSLNKFATSFMKLGNINLINDVIKAFYRGGLTIDSEIFQMAISRFIEKPKKKDLLLHLLKWMESHGYVVDSTSRNLLLKNSHIFGQKKLLAEMLSKQHVNSRILRGLQVEV</sequence>
<dbReference type="EMBL" id="JADCNM010000004">
    <property type="protein sequence ID" value="KAG0486844.1"/>
    <property type="molecule type" value="Genomic_DNA"/>
</dbReference>
<dbReference type="Proteomes" id="UP000639772">
    <property type="component" value="Unassembled WGS sequence"/>
</dbReference>
<accession>A0A835R9C6</accession>
<reference evidence="1 2" key="1">
    <citation type="journal article" date="2020" name="Nat. Food">
        <title>A phased Vanilla planifolia genome enables genetic improvement of flavour and production.</title>
        <authorList>
            <person name="Hasing T."/>
            <person name="Tang H."/>
            <person name="Brym M."/>
            <person name="Khazi F."/>
            <person name="Huang T."/>
            <person name="Chambers A.H."/>
        </authorList>
    </citation>
    <scope>NUCLEOTIDE SEQUENCE [LARGE SCALE GENOMIC DNA]</scope>
    <source>
        <tissue evidence="1">Leaf</tissue>
    </source>
</reference>
<evidence type="ECO:0000313" key="2">
    <source>
        <dbReference type="Proteomes" id="UP000639772"/>
    </source>
</evidence>
<protein>
    <recommendedName>
        <fullName evidence="3">Pentatricopeptide repeat-containing protein</fullName>
    </recommendedName>
</protein>
<organism evidence="1 2">
    <name type="scientific">Vanilla planifolia</name>
    <name type="common">Vanilla</name>
    <dbReference type="NCBI Taxonomy" id="51239"/>
    <lineage>
        <taxon>Eukaryota</taxon>
        <taxon>Viridiplantae</taxon>
        <taxon>Streptophyta</taxon>
        <taxon>Embryophyta</taxon>
        <taxon>Tracheophyta</taxon>
        <taxon>Spermatophyta</taxon>
        <taxon>Magnoliopsida</taxon>
        <taxon>Liliopsida</taxon>
        <taxon>Asparagales</taxon>
        <taxon>Orchidaceae</taxon>
        <taxon>Vanilloideae</taxon>
        <taxon>Vanilleae</taxon>
        <taxon>Vanilla</taxon>
    </lineage>
</organism>
<evidence type="ECO:0000313" key="1">
    <source>
        <dbReference type="EMBL" id="KAG0486844.1"/>
    </source>
</evidence>
<proteinExistence type="predicted"/>
<name>A0A835R9C6_VANPL</name>
<evidence type="ECO:0008006" key="3">
    <source>
        <dbReference type="Google" id="ProtNLM"/>
    </source>
</evidence>
<dbReference type="OrthoDB" id="185373at2759"/>